<protein>
    <recommendedName>
        <fullName evidence="3">RING-type E3 ubiquitin transferase</fullName>
        <ecNumber evidence="3">2.3.2.27</ecNumber>
    </recommendedName>
</protein>
<gene>
    <name evidence="14" type="ORF">HPP92_014015</name>
</gene>
<evidence type="ECO:0000256" key="5">
    <source>
        <dbReference type="ARBA" id="ARBA00022723"/>
    </source>
</evidence>
<dbReference type="SUPFAM" id="SSF57850">
    <property type="entry name" value="RING/U-box"/>
    <property type="match status" value="1"/>
</dbReference>
<keyword evidence="4" id="KW-0808">Transferase</keyword>
<comment type="pathway">
    <text evidence="2">Protein modification; protein ubiquitination.</text>
</comment>
<dbReference type="Gene3D" id="3.30.40.10">
    <property type="entry name" value="Zinc/RING finger domain, C3HC4 (zinc finger)"/>
    <property type="match status" value="1"/>
</dbReference>
<evidence type="ECO:0000256" key="3">
    <source>
        <dbReference type="ARBA" id="ARBA00012483"/>
    </source>
</evidence>
<evidence type="ECO:0000256" key="12">
    <source>
        <dbReference type="PROSITE-ProRule" id="PRU00175"/>
    </source>
</evidence>
<dbReference type="PANTHER" id="PTHR24161">
    <property type="entry name" value="ANK_REP_REGION DOMAIN-CONTAINING PROTEIN-RELATED"/>
    <property type="match status" value="1"/>
</dbReference>
<dbReference type="InterPro" id="IPR002110">
    <property type="entry name" value="Ankyrin_rpt"/>
</dbReference>
<dbReference type="PANTHER" id="PTHR24161:SF85">
    <property type="entry name" value="PALMITOYLTRANSFERASE HIP14"/>
    <property type="match status" value="1"/>
</dbReference>
<evidence type="ECO:0000313" key="14">
    <source>
        <dbReference type="EMBL" id="KAG0474329.1"/>
    </source>
</evidence>
<evidence type="ECO:0000313" key="15">
    <source>
        <dbReference type="Proteomes" id="UP000639772"/>
    </source>
</evidence>
<organism evidence="14 15">
    <name type="scientific">Vanilla planifolia</name>
    <name type="common">Vanilla</name>
    <dbReference type="NCBI Taxonomy" id="51239"/>
    <lineage>
        <taxon>Eukaryota</taxon>
        <taxon>Viridiplantae</taxon>
        <taxon>Streptophyta</taxon>
        <taxon>Embryophyta</taxon>
        <taxon>Tracheophyta</taxon>
        <taxon>Spermatophyta</taxon>
        <taxon>Magnoliopsida</taxon>
        <taxon>Liliopsida</taxon>
        <taxon>Asparagales</taxon>
        <taxon>Orchidaceae</taxon>
        <taxon>Vanilloideae</taxon>
        <taxon>Vanilleae</taxon>
        <taxon>Vanilla</taxon>
    </lineage>
</organism>
<dbReference type="OrthoDB" id="20872at2759"/>
<dbReference type="Pfam" id="PF12796">
    <property type="entry name" value="Ank_2"/>
    <property type="match status" value="2"/>
</dbReference>
<dbReference type="InterPro" id="IPR036770">
    <property type="entry name" value="Ankyrin_rpt-contain_sf"/>
</dbReference>
<reference evidence="14 15" key="1">
    <citation type="journal article" date="2020" name="Nat. Food">
        <title>A phased Vanilla planifolia genome enables genetic improvement of flavour and production.</title>
        <authorList>
            <person name="Hasing T."/>
            <person name="Tang H."/>
            <person name="Brym M."/>
            <person name="Khazi F."/>
            <person name="Huang T."/>
            <person name="Chambers A.H."/>
        </authorList>
    </citation>
    <scope>NUCLEOTIDE SEQUENCE [LARGE SCALE GENOMIC DNA]</scope>
    <source>
        <tissue evidence="14">Leaf</tissue>
    </source>
</reference>
<feature type="repeat" description="ANK" evidence="11">
    <location>
        <begin position="104"/>
        <end position="136"/>
    </location>
</feature>
<dbReference type="Pfam" id="PF24921">
    <property type="entry name" value="RING_XB3-XBAT31"/>
    <property type="match status" value="1"/>
</dbReference>
<evidence type="ECO:0000256" key="8">
    <source>
        <dbReference type="ARBA" id="ARBA00022786"/>
    </source>
</evidence>
<dbReference type="PROSITE" id="PS50297">
    <property type="entry name" value="ANK_REP_REGION"/>
    <property type="match status" value="3"/>
</dbReference>
<keyword evidence="5" id="KW-0479">Metal-binding</keyword>
<comment type="catalytic activity">
    <reaction evidence="1">
        <text>S-ubiquitinyl-[E2 ubiquitin-conjugating enzyme]-L-cysteine + [acceptor protein]-L-lysine = [E2 ubiquitin-conjugating enzyme]-L-cysteine + N(6)-ubiquitinyl-[acceptor protein]-L-lysine.</text>
        <dbReference type="EC" id="2.3.2.27"/>
    </reaction>
</comment>
<dbReference type="InterPro" id="IPR017907">
    <property type="entry name" value="Znf_RING_CS"/>
</dbReference>
<evidence type="ECO:0000256" key="11">
    <source>
        <dbReference type="PROSITE-ProRule" id="PRU00023"/>
    </source>
</evidence>
<evidence type="ECO:0000256" key="1">
    <source>
        <dbReference type="ARBA" id="ARBA00000900"/>
    </source>
</evidence>
<feature type="repeat" description="ANK" evidence="11">
    <location>
        <begin position="147"/>
        <end position="179"/>
    </location>
</feature>
<dbReference type="EC" id="2.3.2.27" evidence="3"/>
<dbReference type="InterPro" id="IPR013083">
    <property type="entry name" value="Znf_RING/FYVE/PHD"/>
</dbReference>
<dbReference type="PROSITE" id="PS50089">
    <property type="entry name" value="ZF_RING_2"/>
    <property type="match status" value="1"/>
</dbReference>
<evidence type="ECO:0000256" key="2">
    <source>
        <dbReference type="ARBA" id="ARBA00004906"/>
    </source>
</evidence>
<evidence type="ECO:0000256" key="4">
    <source>
        <dbReference type="ARBA" id="ARBA00022679"/>
    </source>
</evidence>
<dbReference type="InterPro" id="IPR056760">
    <property type="entry name" value="RING_XB3-like"/>
</dbReference>
<name>A0A835QQT4_VANPL</name>
<keyword evidence="10 11" id="KW-0040">ANK repeat</keyword>
<dbReference type="SUPFAM" id="SSF48403">
    <property type="entry name" value="Ankyrin repeat"/>
    <property type="match status" value="1"/>
</dbReference>
<evidence type="ECO:0000259" key="13">
    <source>
        <dbReference type="PROSITE" id="PS50089"/>
    </source>
</evidence>
<sequence>MQACRHGHWEVVQSLLLYRCNVAGADYLSGRTALHFAAVDGHVRCIRLLVADFVPSSPYRGTLLPEVGSTNMDTGGPYLSPLQNVDMINCTFALAKFVNRPADGGITALHIAALNGYADCLQLLLDLHADVAAVTFQCSSSMNLIGAGSTPLHYASCGGNLRCCQILLSRGASRATLNCNGWLPVDVARIWGRSAIVPLLLPNAEISIPVSPPSNYLSLPLMSILNIARESGLQSSITCDECDLCPVCLERCCNVVSKGCSHEFCTKCALYLCSTSSYTSETLGPPGSIPCPLCRNAHSLHLASPRAGVTRTNAILLNPELTV</sequence>
<evidence type="ECO:0000256" key="10">
    <source>
        <dbReference type="ARBA" id="ARBA00023043"/>
    </source>
</evidence>
<dbReference type="GO" id="GO:0008270">
    <property type="term" value="F:zinc ion binding"/>
    <property type="evidence" value="ECO:0007669"/>
    <property type="project" value="UniProtKB-KW"/>
</dbReference>
<dbReference type="Pfam" id="PF00023">
    <property type="entry name" value="Ank"/>
    <property type="match status" value="1"/>
</dbReference>
<evidence type="ECO:0000256" key="6">
    <source>
        <dbReference type="ARBA" id="ARBA00022737"/>
    </source>
</evidence>
<keyword evidence="7 12" id="KW-0863">Zinc-finger</keyword>
<dbReference type="EMBL" id="JADCNM010000007">
    <property type="protein sequence ID" value="KAG0474329.1"/>
    <property type="molecule type" value="Genomic_DNA"/>
</dbReference>
<proteinExistence type="predicted"/>
<dbReference type="PROSITE" id="PS50088">
    <property type="entry name" value="ANK_REPEAT"/>
    <property type="match status" value="3"/>
</dbReference>
<dbReference type="InterPro" id="IPR001841">
    <property type="entry name" value="Znf_RING"/>
</dbReference>
<comment type="caution">
    <text evidence="14">The sequence shown here is derived from an EMBL/GenBank/DDBJ whole genome shotgun (WGS) entry which is preliminary data.</text>
</comment>
<keyword evidence="9" id="KW-0862">Zinc</keyword>
<dbReference type="SMART" id="SM00248">
    <property type="entry name" value="ANK"/>
    <property type="match status" value="3"/>
</dbReference>
<feature type="repeat" description="ANK" evidence="11">
    <location>
        <begin position="29"/>
        <end position="50"/>
    </location>
</feature>
<evidence type="ECO:0000256" key="9">
    <source>
        <dbReference type="ARBA" id="ARBA00022833"/>
    </source>
</evidence>
<dbReference type="Gene3D" id="1.25.40.20">
    <property type="entry name" value="Ankyrin repeat-containing domain"/>
    <property type="match status" value="2"/>
</dbReference>
<feature type="domain" description="RING-type" evidence="13">
    <location>
        <begin position="245"/>
        <end position="295"/>
    </location>
</feature>
<dbReference type="Proteomes" id="UP000639772">
    <property type="component" value="Chromosome 7"/>
</dbReference>
<keyword evidence="6" id="KW-0677">Repeat</keyword>
<evidence type="ECO:0000256" key="7">
    <source>
        <dbReference type="ARBA" id="ARBA00022771"/>
    </source>
</evidence>
<dbReference type="AlphaFoldDB" id="A0A835QQT4"/>
<dbReference type="SMART" id="SM00184">
    <property type="entry name" value="RING"/>
    <property type="match status" value="1"/>
</dbReference>
<accession>A0A835QQT4</accession>
<keyword evidence="8" id="KW-0833">Ubl conjugation pathway</keyword>
<dbReference type="PROSITE" id="PS00518">
    <property type="entry name" value="ZF_RING_1"/>
    <property type="match status" value="1"/>
</dbReference>
<dbReference type="GO" id="GO:0061630">
    <property type="term" value="F:ubiquitin protein ligase activity"/>
    <property type="evidence" value="ECO:0007669"/>
    <property type="project" value="UniProtKB-EC"/>
</dbReference>